<reference evidence="3" key="1">
    <citation type="journal article" date="2019" name="Int. J. Syst. Evol. Microbiol.">
        <title>The Global Catalogue of Microorganisms (GCM) 10K type strain sequencing project: providing services to taxonomists for standard genome sequencing and annotation.</title>
        <authorList>
            <consortium name="The Broad Institute Genomics Platform"/>
            <consortium name="The Broad Institute Genome Sequencing Center for Infectious Disease"/>
            <person name="Wu L."/>
            <person name="Ma J."/>
        </authorList>
    </citation>
    <scope>NUCLEOTIDE SEQUENCE [LARGE SCALE GENOMIC DNA]</scope>
    <source>
        <strain evidence="3">CCUG 62221</strain>
    </source>
</reference>
<dbReference type="Proteomes" id="UP001597241">
    <property type="component" value="Unassembled WGS sequence"/>
</dbReference>
<proteinExistence type="predicted"/>
<gene>
    <name evidence="2" type="ORF">ACFQ5N_12435</name>
</gene>
<evidence type="ECO:0000313" key="2">
    <source>
        <dbReference type="EMBL" id="MFD1294644.1"/>
    </source>
</evidence>
<dbReference type="InterPro" id="IPR025737">
    <property type="entry name" value="FApF"/>
</dbReference>
<name>A0ABW3WQE9_9FLAO</name>
<dbReference type="RefSeq" id="WP_386809919.1">
    <property type="nucleotide sequence ID" value="NZ_JBHTMV010000006.1"/>
</dbReference>
<feature type="chain" id="PRO_5045497530" evidence="1">
    <location>
        <begin position="20"/>
        <end position="324"/>
    </location>
</feature>
<organism evidence="2 3">
    <name type="scientific">Lutibacter holmesii</name>
    <dbReference type="NCBI Taxonomy" id="1137985"/>
    <lineage>
        <taxon>Bacteria</taxon>
        <taxon>Pseudomonadati</taxon>
        <taxon>Bacteroidota</taxon>
        <taxon>Flavobacteriia</taxon>
        <taxon>Flavobacteriales</taxon>
        <taxon>Flavobacteriaceae</taxon>
        <taxon>Lutibacter</taxon>
    </lineage>
</organism>
<evidence type="ECO:0000313" key="3">
    <source>
        <dbReference type="Proteomes" id="UP001597241"/>
    </source>
</evidence>
<keyword evidence="3" id="KW-1185">Reference proteome</keyword>
<keyword evidence="1" id="KW-0732">Signal</keyword>
<protein>
    <submittedName>
        <fullName evidence="2">Transporter</fullName>
    </submittedName>
</protein>
<evidence type="ECO:0000256" key="1">
    <source>
        <dbReference type="SAM" id="SignalP"/>
    </source>
</evidence>
<accession>A0ABW3WQE9</accession>
<dbReference type="Pfam" id="PF13557">
    <property type="entry name" value="Phenol_MetA_deg"/>
    <property type="match status" value="1"/>
</dbReference>
<sequence length="324" mass="37398">MKRVFFAFLILISFQNIHAQYTDIINSKRPGFSESPYSVGTNVYQFETGLFYQDSNTKNLLESTNTFGGELFFRFSKFIERLEVNLHVAYQKDDINNLKDIVSHIDPLEEFNNSTPRFTSSIKGISRFTIGAKYLIYEQIFEDKSKEIRSWKARNAFDKKRLIPSVGIYGGVNTNFLSDDYKKEGLTFKGAVLLQNDFSDRLVVLTNLIVDDITAENMLYSYIVTMTYAINRNWSFFIENVGEYQNTFSPNYQIGTGAAYLFSPDLQIDASVRTNLFQEYSYVFASAGISWRLNKHQDALIENNSPNYKAKNKKGFFSRLFGKN</sequence>
<feature type="signal peptide" evidence="1">
    <location>
        <begin position="1"/>
        <end position="19"/>
    </location>
</feature>
<comment type="caution">
    <text evidence="2">The sequence shown here is derived from an EMBL/GenBank/DDBJ whole genome shotgun (WGS) entry which is preliminary data.</text>
</comment>
<dbReference type="EMBL" id="JBHTMV010000006">
    <property type="protein sequence ID" value="MFD1294644.1"/>
    <property type="molecule type" value="Genomic_DNA"/>
</dbReference>